<evidence type="ECO:0000313" key="3">
    <source>
        <dbReference type="Proteomes" id="UP000236318"/>
    </source>
</evidence>
<dbReference type="InterPro" id="IPR021831">
    <property type="entry name" value="ParD-like"/>
</dbReference>
<evidence type="ECO:0000313" key="2">
    <source>
        <dbReference type="EMBL" id="SOX52329.1"/>
    </source>
</evidence>
<dbReference type="Pfam" id="PF11903">
    <property type="entry name" value="ParD_like"/>
    <property type="match status" value="1"/>
</dbReference>
<dbReference type="AlphaFoldDB" id="A0A2K4Y6B2"/>
<accession>A0A2K4Y6B2</accession>
<comment type="caution">
    <text evidence="2">The sequence shown here is derived from an EMBL/GenBank/DDBJ whole genome shotgun (WGS) entry which is preliminary data.</text>
</comment>
<organism evidence="2 3">
    <name type="scientific">Mycobacterium ahvazicum</name>
    <dbReference type="NCBI Taxonomy" id="1964395"/>
    <lineage>
        <taxon>Bacteria</taxon>
        <taxon>Bacillati</taxon>
        <taxon>Actinomycetota</taxon>
        <taxon>Actinomycetes</taxon>
        <taxon>Mycobacteriales</taxon>
        <taxon>Mycobacteriaceae</taxon>
        <taxon>Mycobacterium</taxon>
        <taxon>Mycobacterium simiae complex</taxon>
    </lineage>
</organism>
<proteinExistence type="predicted"/>
<gene>
    <name evidence="2" type="ORF">MAAFP003_995</name>
</gene>
<name>A0A2K4Y6B2_9MYCO</name>
<dbReference type="Proteomes" id="UP000236318">
    <property type="component" value="Unassembled WGS sequence"/>
</dbReference>
<keyword evidence="3" id="KW-1185">Reference proteome</keyword>
<protein>
    <recommendedName>
        <fullName evidence="4">ParD-like antitoxin of type II toxin-antitoxin system</fullName>
    </recommendedName>
</protein>
<feature type="region of interest" description="Disordered" evidence="1">
    <location>
        <begin position="120"/>
        <end position="141"/>
    </location>
</feature>
<dbReference type="EMBL" id="FXEG02000002">
    <property type="protein sequence ID" value="SOX52329.1"/>
    <property type="molecule type" value="Genomic_DNA"/>
</dbReference>
<sequence length="141" mass="15004">MADSADRVTRFAADLVDSAAAEGVRQSRSAKQQLDHWVRVGRAVSSQHTAARRRVEAALAGDLELSELSVEEGVVVNAEIAAAIQENLNEANYGELLAKRGVTTVALNDAGEIVEYRPDGGSAVLAAKPQPRRKKGNAEAR</sequence>
<evidence type="ECO:0000256" key="1">
    <source>
        <dbReference type="SAM" id="MobiDB-lite"/>
    </source>
</evidence>
<evidence type="ECO:0008006" key="4">
    <source>
        <dbReference type="Google" id="ProtNLM"/>
    </source>
</evidence>
<dbReference type="RefSeq" id="WP_096284918.1">
    <property type="nucleotide sequence ID" value="NZ_FXEG02000002.1"/>
</dbReference>
<reference evidence="2" key="1">
    <citation type="submission" date="2018-01" db="EMBL/GenBank/DDBJ databases">
        <authorList>
            <consortium name="Urmite Genomes"/>
        </authorList>
    </citation>
    <scope>NUCLEOTIDE SEQUENCE [LARGE SCALE GENOMIC DNA]</scope>
    <source>
        <strain evidence="2">AFP003</strain>
    </source>
</reference>
<dbReference type="OrthoDB" id="5422561at2"/>